<proteinExistence type="predicted"/>
<comment type="subcellular location">
    <subcellularLocation>
        <location evidence="1">Cell inner membrane</location>
        <topology evidence="1">Multi-pass membrane protein</topology>
    </subcellularLocation>
</comment>
<feature type="transmembrane region" description="Helical" evidence="7">
    <location>
        <begin position="51"/>
        <end position="70"/>
    </location>
</feature>
<feature type="transmembrane region" description="Helical" evidence="7">
    <location>
        <begin position="90"/>
        <end position="110"/>
    </location>
</feature>
<dbReference type="PIRSF" id="PIRSF006066">
    <property type="entry name" value="HI0050"/>
    <property type="match status" value="1"/>
</dbReference>
<dbReference type="OrthoDB" id="370245at2"/>
<feature type="transmembrane region" description="Helical" evidence="7">
    <location>
        <begin position="131"/>
        <end position="156"/>
    </location>
</feature>
<sequence length="424" mass="45832">MYVVGTFIILMVFGMPVAFVIGISGTVYFLIDQQLPISIIVQKIAGTSQSFPLLAVPFFILAGNLMNSSGITQRLMRFATLITGHLAGGLAHVSCVLSFLMGGISGSAVADAAMEARMLGPTMLERNYSSGYAAAVIAMPGLITATIPPSLGLIVFGFVCNVSIGKLFIGGIVPGFLMTILFMSVAGIIAKKRDYVPERESIASIREILGSFRECIWALIFPLILIIGIRFGLFTPSEAGAFAVIYAYIVGKYIYKELNYKNMMETIIATVKDNAMVMLIIAMSAIIGYIVSYDNIGNELYKVLSELSIGPNMLMLLSILFFAVTGMFLDPNATVLIFGPILTPIIVKAGIDPVHYGLIMMSTLTFGNMTPPVGMAMYATCSIMNVKIEDYAKESVPFFVSVFALILVMAFVPDIVMFLPNLVF</sequence>
<feature type="transmembrane region" description="Helical" evidence="7">
    <location>
        <begin position="239"/>
        <end position="255"/>
    </location>
</feature>
<feature type="transmembrane region" description="Helical" evidence="7">
    <location>
        <begin position="275"/>
        <end position="293"/>
    </location>
</feature>
<keyword evidence="6 7" id="KW-0472">Membrane</keyword>
<comment type="caution">
    <text evidence="9">The sequence shown here is derived from an EMBL/GenBank/DDBJ whole genome shotgun (WGS) entry which is preliminary data.</text>
</comment>
<dbReference type="PANTHER" id="PTHR33362:SF4">
    <property type="entry name" value="2,3-DIKETO-L-GULONATE TRAP TRANSPORTER LARGE PERMEASE PROTEIN YIAN"/>
    <property type="match status" value="1"/>
</dbReference>
<gene>
    <name evidence="9" type="ORF">B4O97_18635</name>
</gene>
<evidence type="ECO:0000256" key="7">
    <source>
        <dbReference type="SAM" id="Phobius"/>
    </source>
</evidence>
<evidence type="ECO:0000256" key="4">
    <source>
        <dbReference type="ARBA" id="ARBA00022692"/>
    </source>
</evidence>
<dbReference type="NCBIfam" id="TIGR00786">
    <property type="entry name" value="dctM"/>
    <property type="match status" value="1"/>
</dbReference>
<feature type="transmembrane region" description="Helical" evidence="7">
    <location>
        <begin position="6"/>
        <end position="31"/>
    </location>
</feature>
<evidence type="ECO:0000256" key="2">
    <source>
        <dbReference type="ARBA" id="ARBA00022475"/>
    </source>
</evidence>
<dbReference type="Pfam" id="PF06808">
    <property type="entry name" value="DctM"/>
    <property type="match status" value="1"/>
</dbReference>
<keyword evidence="3" id="KW-0997">Cell inner membrane</keyword>
<evidence type="ECO:0000256" key="1">
    <source>
        <dbReference type="ARBA" id="ARBA00004429"/>
    </source>
</evidence>
<dbReference type="InterPro" id="IPR010656">
    <property type="entry name" value="DctM"/>
</dbReference>
<dbReference type="EMBL" id="MWQY01000037">
    <property type="protein sequence ID" value="ORC29911.1"/>
    <property type="molecule type" value="Genomic_DNA"/>
</dbReference>
<dbReference type="PANTHER" id="PTHR33362">
    <property type="entry name" value="SIALIC ACID TRAP TRANSPORTER PERMEASE PROTEIN SIAT-RELATED"/>
    <property type="match status" value="1"/>
</dbReference>
<keyword evidence="4 7" id="KW-0812">Transmembrane</keyword>
<evidence type="ECO:0000313" key="9">
    <source>
        <dbReference type="EMBL" id="ORC29911.1"/>
    </source>
</evidence>
<dbReference type="STRING" id="1963862.B4O97_18635"/>
<keyword evidence="5 7" id="KW-1133">Transmembrane helix</keyword>
<feature type="domain" description="TRAP C4-dicarboxylate transport system permease DctM subunit" evidence="8">
    <location>
        <begin position="4"/>
        <end position="414"/>
    </location>
</feature>
<dbReference type="InterPro" id="IPR004681">
    <property type="entry name" value="TRAP_DctM"/>
</dbReference>
<protein>
    <submittedName>
        <fullName evidence="9">C4-dicarboxylate ABC transporter</fullName>
    </submittedName>
</protein>
<dbReference type="GO" id="GO:0022857">
    <property type="term" value="F:transmembrane transporter activity"/>
    <property type="evidence" value="ECO:0007669"/>
    <property type="project" value="TreeGrafter"/>
</dbReference>
<dbReference type="AlphaFoldDB" id="A0A1Y1RSZ1"/>
<evidence type="ECO:0000256" key="5">
    <source>
        <dbReference type="ARBA" id="ARBA00022989"/>
    </source>
</evidence>
<evidence type="ECO:0000313" key="10">
    <source>
        <dbReference type="Proteomes" id="UP000192343"/>
    </source>
</evidence>
<keyword evidence="2" id="KW-1003">Cell membrane</keyword>
<feature type="transmembrane region" description="Helical" evidence="7">
    <location>
        <begin position="354"/>
        <end position="378"/>
    </location>
</feature>
<accession>A0A1Y1RSZ1</accession>
<organism evidence="9 10">
    <name type="scientific">Marispirochaeta aestuarii</name>
    <dbReference type="NCBI Taxonomy" id="1963862"/>
    <lineage>
        <taxon>Bacteria</taxon>
        <taxon>Pseudomonadati</taxon>
        <taxon>Spirochaetota</taxon>
        <taxon>Spirochaetia</taxon>
        <taxon>Spirochaetales</taxon>
        <taxon>Spirochaetaceae</taxon>
        <taxon>Marispirochaeta</taxon>
    </lineage>
</organism>
<evidence type="ECO:0000259" key="8">
    <source>
        <dbReference type="Pfam" id="PF06808"/>
    </source>
</evidence>
<feature type="transmembrane region" description="Helical" evidence="7">
    <location>
        <begin position="168"/>
        <end position="190"/>
    </location>
</feature>
<dbReference type="Proteomes" id="UP000192343">
    <property type="component" value="Unassembled WGS sequence"/>
</dbReference>
<feature type="transmembrane region" description="Helical" evidence="7">
    <location>
        <begin position="398"/>
        <end position="419"/>
    </location>
</feature>
<reference evidence="9 10" key="1">
    <citation type="submission" date="2017-03" db="EMBL/GenBank/DDBJ databases">
        <title>Draft Genome sequence of Marispirochaeta sp. strain JC444.</title>
        <authorList>
            <person name="Shivani Y."/>
            <person name="Subhash Y."/>
            <person name="Sasikala C."/>
            <person name="Ramana C."/>
        </authorList>
    </citation>
    <scope>NUCLEOTIDE SEQUENCE [LARGE SCALE GENOMIC DNA]</scope>
    <source>
        <strain evidence="9 10">JC444</strain>
    </source>
</reference>
<dbReference type="GO" id="GO:0005886">
    <property type="term" value="C:plasma membrane"/>
    <property type="evidence" value="ECO:0007669"/>
    <property type="project" value="UniProtKB-SubCell"/>
</dbReference>
<evidence type="ECO:0000256" key="3">
    <source>
        <dbReference type="ARBA" id="ARBA00022519"/>
    </source>
</evidence>
<feature type="transmembrane region" description="Helical" evidence="7">
    <location>
        <begin position="313"/>
        <end position="342"/>
    </location>
</feature>
<evidence type="ECO:0000256" key="6">
    <source>
        <dbReference type="ARBA" id="ARBA00023136"/>
    </source>
</evidence>
<feature type="transmembrane region" description="Helical" evidence="7">
    <location>
        <begin position="211"/>
        <end position="233"/>
    </location>
</feature>
<keyword evidence="10" id="KW-1185">Reference proteome</keyword>
<name>A0A1Y1RSZ1_9SPIO</name>